<sequence>MFFIFTPIFIKSLLYYIKNLNVCNIFLIKIIKIPTKSLDFDN</sequence>
<protein>
    <submittedName>
        <fullName evidence="1">Uncharacterized protein</fullName>
    </submittedName>
</protein>
<dbReference type="AlphaFoldDB" id="B6WA61"/>
<accession>B6WA61</accession>
<name>B6WA61_9FIRM</name>
<reference evidence="1 2" key="2">
    <citation type="submission" date="2008-10" db="EMBL/GenBank/DDBJ databases">
        <title>Draft genome sequence of Anaerococcus hydrogenalis (DSM 7454).</title>
        <authorList>
            <person name="Sudarsanam P."/>
            <person name="Ley R."/>
            <person name="Guruge J."/>
            <person name="Turnbaugh P.J."/>
            <person name="Mahowald M."/>
            <person name="Liep D."/>
            <person name="Gordon J."/>
        </authorList>
    </citation>
    <scope>NUCLEOTIDE SEQUENCE [LARGE SCALE GENOMIC DNA]</scope>
    <source>
        <strain evidence="1 2">DSM 7454</strain>
    </source>
</reference>
<gene>
    <name evidence="1" type="ORF">ANHYDRO_01488</name>
</gene>
<organism evidence="1 2">
    <name type="scientific">Anaerococcus hydrogenalis DSM 7454</name>
    <dbReference type="NCBI Taxonomy" id="561177"/>
    <lineage>
        <taxon>Bacteria</taxon>
        <taxon>Bacillati</taxon>
        <taxon>Bacillota</taxon>
        <taxon>Tissierellia</taxon>
        <taxon>Tissierellales</taxon>
        <taxon>Peptoniphilaceae</taxon>
        <taxon>Anaerococcus</taxon>
    </lineage>
</organism>
<comment type="caution">
    <text evidence="1">The sequence shown here is derived from an EMBL/GenBank/DDBJ whole genome shotgun (WGS) entry which is preliminary data.</text>
</comment>
<reference evidence="1 2" key="1">
    <citation type="submission" date="2008-09" db="EMBL/GenBank/DDBJ databases">
        <authorList>
            <person name="Fulton L."/>
            <person name="Clifton S."/>
            <person name="Fulton B."/>
            <person name="Xu J."/>
            <person name="Minx P."/>
            <person name="Pepin K.H."/>
            <person name="Johnson M."/>
            <person name="Thiruvilangam P."/>
            <person name="Bhonagiri V."/>
            <person name="Nash W.E."/>
            <person name="Mardis E.R."/>
            <person name="Wilson R.K."/>
        </authorList>
    </citation>
    <scope>NUCLEOTIDE SEQUENCE [LARGE SCALE GENOMIC DNA]</scope>
    <source>
        <strain evidence="1 2">DSM 7454</strain>
    </source>
</reference>
<proteinExistence type="predicted"/>
<evidence type="ECO:0000313" key="2">
    <source>
        <dbReference type="Proteomes" id="UP000005451"/>
    </source>
</evidence>
<dbReference type="Proteomes" id="UP000005451">
    <property type="component" value="Unassembled WGS sequence"/>
</dbReference>
<evidence type="ECO:0000313" key="1">
    <source>
        <dbReference type="EMBL" id="EEB35822.1"/>
    </source>
</evidence>
<dbReference type="EMBL" id="ABXA01000036">
    <property type="protein sequence ID" value="EEB35822.1"/>
    <property type="molecule type" value="Genomic_DNA"/>
</dbReference>